<proteinExistence type="predicted"/>
<accession>A0A8S5VBN0</accession>
<feature type="compositionally biased region" description="Polar residues" evidence="1">
    <location>
        <begin position="33"/>
        <end position="45"/>
    </location>
</feature>
<dbReference type="GO" id="GO:0005524">
    <property type="term" value="F:ATP binding"/>
    <property type="evidence" value="ECO:0007669"/>
    <property type="project" value="InterPro"/>
</dbReference>
<dbReference type="PANTHER" id="PTHR30050:SF4">
    <property type="entry name" value="ATP-BINDING PROTEIN RV3427C IN INSERTION SEQUENCE-RELATED"/>
    <property type="match status" value="1"/>
</dbReference>
<dbReference type="SUPFAM" id="SSF52540">
    <property type="entry name" value="P-loop containing nucleoside triphosphate hydrolases"/>
    <property type="match status" value="1"/>
</dbReference>
<name>A0A8S5VBN0_9CAUD</name>
<keyword evidence="3" id="KW-0347">Helicase</keyword>
<evidence type="ECO:0000256" key="1">
    <source>
        <dbReference type="SAM" id="MobiDB-lite"/>
    </source>
</evidence>
<feature type="region of interest" description="Disordered" evidence="1">
    <location>
        <begin position="1"/>
        <end position="45"/>
    </location>
</feature>
<dbReference type="PANTHER" id="PTHR30050">
    <property type="entry name" value="CHROMOSOMAL REPLICATION INITIATOR PROTEIN DNAA"/>
    <property type="match status" value="1"/>
</dbReference>
<feature type="compositionally biased region" description="Basic and acidic residues" evidence="1">
    <location>
        <begin position="17"/>
        <end position="32"/>
    </location>
</feature>
<dbReference type="Pfam" id="PF01695">
    <property type="entry name" value="IstB_IS21"/>
    <property type="match status" value="1"/>
</dbReference>
<organism evidence="3">
    <name type="scientific">Siphoviridae sp. ctsYA13</name>
    <dbReference type="NCBI Taxonomy" id="2825695"/>
    <lineage>
        <taxon>Viruses</taxon>
        <taxon>Duplodnaviria</taxon>
        <taxon>Heunggongvirae</taxon>
        <taxon>Uroviricota</taxon>
        <taxon>Caudoviricetes</taxon>
    </lineage>
</organism>
<keyword evidence="3" id="KW-0547">Nucleotide-binding</keyword>
<sequence>MHRLAPLHRQPFPEVVNHLEKPVVRNQQRDRNTLQSSKPPGKHTQNALVAIQKQRPINTGRLASPTAQRHQSCWRACSATRPTSARRASLVLNTSNRRQRSLDLIGISKKPGKLHPLPEVGVAVRFRYLASVNRITDKQTATGDKGKNTMLNIKQREERDSLLAKREGLREELAFAVEHKTPWQLRGWESGEVHTAVCEKHGDYERMSLTGKAFRGTENVKHSLCPGCVRDELAAVDAGLHALQVSDLLDNVGIARRFEGCEFSNYQAVNQGAAKNLEACQRYVNSWSERLNAGTGLVMTGNCGTGKNHLAVSMAKSIIRNYLARVEITDVMRLTRAVKNTWRHGADSTEEDVIERFASLDLLIIDEVGVQFGSPTEMTILQEIINARYESVLPTILISNLTFEQLKESIGERIVDRVTDGGRNRLAFGWESYRAIAAGITA</sequence>
<dbReference type="Gene3D" id="3.40.50.300">
    <property type="entry name" value="P-loop containing nucleotide triphosphate hydrolases"/>
    <property type="match status" value="1"/>
</dbReference>
<protein>
    <submittedName>
        <fullName evidence="3">Replicative helicase</fullName>
    </submittedName>
</protein>
<keyword evidence="3" id="KW-0067">ATP-binding</keyword>
<feature type="domain" description="IstB-like ATP-binding" evidence="2">
    <location>
        <begin position="256"/>
        <end position="413"/>
    </location>
</feature>
<evidence type="ECO:0000313" key="3">
    <source>
        <dbReference type="EMBL" id="DAG04178.1"/>
    </source>
</evidence>
<dbReference type="InterPro" id="IPR002611">
    <property type="entry name" value="IstB_ATP-bd"/>
</dbReference>
<dbReference type="InterPro" id="IPR027417">
    <property type="entry name" value="P-loop_NTPase"/>
</dbReference>
<dbReference type="GO" id="GO:0006260">
    <property type="term" value="P:DNA replication"/>
    <property type="evidence" value="ECO:0007669"/>
    <property type="project" value="TreeGrafter"/>
</dbReference>
<reference evidence="3" key="1">
    <citation type="journal article" date="2021" name="Proc. Natl. Acad. Sci. U.S.A.">
        <title>A Catalog of Tens of Thousands of Viruses from Human Metagenomes Reveals Hidden Associations with Chronic Diseases.</title>
        <authorList>
            <person name="Tisza M.J."/>
            <person name="Buck C.B."/>
        </authorList>
    </citation>
    <scope>NUCLEOTIDE SEQUENCE</scope>
    <source>
        <strain evidence="3">CtsYA13</strain>
    </source>
</reference>
<dbReference type="GO" id="GO:0004386">
    <property type="term" value="F:helicase activity"/>
    <property type="evidence" value="ECO:0007669"/>
    <property type="project" value="UniProtKB-KW"/>
</dbReference>
<evidence type="ECO:0000259" key="2">
    <source>
        <dbReference type="Pfam" id="PF01695"/>
    </source>
</evidence>
<keyword evidence="3" id="KW-0378">Hydrolase</keyword>
<dbReference type="EMBL" id="BK016240">
    <property type="protein sequence ID" value="DAG04178.1"/>
    <property type="molecule type" value="Genomic_DNA"/>
</dbReference>